<evidence type="ECO:0000256" key="8">
    <source>
        <dbReference type="ARBA" id="ARBA00022827"/>
    </source>
</evidence>
<dbReference type="Gene3D" id="3.10.520.10">
    <property type="entry name" value="ApbE-like domains"/>
    <property type="match status" value="1"/>
</dbReference>
<comment type="catalytic activity">
    <reaction evidence="11 12 13">
        <text>L-threonyl-[protein] + FAD = FMN-L-threonyl-[protein] + AMP + H(+)</text>
        <dbReference type="Rhea" id="RHEA:36847"/>
        <dbReference type="Rhea" id="RHEA-COMP:11060"/>
        <dbReference type="Rhea" id="RHEA-COMP:11061"/>
        <dbReference type="ChEBI" id="CHEBI:15378"/>
        <dbReference type="ChEBI" id="CHEBI:30013"/>
        <dbReference type="ChEBI" id="CHEBI:57692"/>
        <dbReference type="ChEBI" id="CHEBI:74257"/>
        <dbReference type="ChEBI" id="CHEBI:456215"/>
        <dbReference type="EC" id="2.7.1.180"/>
    </reaction>
</comment>
<name>A0ABQ4VI09_9PAST</name>
<accession>A0ABQ4VI09</accession>
<evidence type="ECO:0000256" key="2">
    <source>
        <dbReference type="ARBA" id="ARBA00008282"/>
    </source>
</evidence>
<organism evidence="14 15">
    <name type="scientific">Pasteurella canis</name>
    <dbReference type="NCBI Taxonomy" id="753"/>
    <lineage>
        <taxon>Bacteria</taxon>
        <taxon>Pseudomonadati</taxon>
        <taxon>Pseudomonadota</taxon>
        <taxon>Gammaproteobacteria</taxon>
        <taxon>Pasteurellales</taxon>
        <taxon>Pasteurellaceae</taxon>
        <taxon>Pasteurella</taxon>
    </lineage>
</organism>
<keyword evidence="9 12" id="KW-0460">Magnesium</keyword>
<dbReference type="Proteomes" id="UP001052140">
    <property type="component" value="Unassembled WGS sequence"/>
</dbReference>
<proteinExistence type="inferred from homology"/>
<evidence type="ECO:0000256" key="7">
    <source>
        <dbReference type="ARBA" id="ARBA00022723"/>
    </source>
</evidence>
<dbReference type="PROSITE" id="PS51257">
    <property type="entry name" value="PROKAR_LIPOPROTEIN"/>
    <property type="match status" value="1"/>
</dbReference>
<keyword evidence="6 12" id="KW-0808">Transferase</keyword>
<comment type="cofactor">
    <cofactor evidence="1 13">
        <name>Mg(2+)</name>
        <dbReference type="ChEBI" id="CHEBI:18420"/>
    </cofactor>
</comment>
<dbReference type="GO" id="GO:0016740">
    <property type="term" value="F:transferase activity"/>
    <property type="evidence" value="ECO:0007669"/>
    <property type="project" value="UniProtKB-KW"/>
</dbReference>
<evidence type="ECO:0000256" key="1">
    <source>
        <dbReference type="ARBA" id="ARBA00001946"/>
    </source>
</evidence>
<keyword evidence="13" id="KW-0472">Membrane</keyword>
<comment type="subcellular location">
    <subcellularLocation>
        <location evidence="13">Cell inner membrane</location>
        <topology evidence="13">Lipid-anchor</topology>
        <orientation evidence="13">Periplasmic side</orientation>
    </subcellularLocation>
</comment>
<evidence type="ECO:0000256" key="6">
    <source>
        <dbReference type="ARBA" id="ARBA00022679"/>
    </source>
</evidence>
<protein>
    <recommendedName>
        <fullName evidence="4 12">FAD:protein FMN transferase</fullName>
        <ecNumber evidence="3 12">2.7.1.180</ecNumber>
    </recommendedName>
    <alternativeName>
        <fullName evidence="10 12">Flavin transferase</fullName>
    </alternativeName>
</protein>
<dbReference type="PANTHER" id="PTHR30040">
    <property type="entry name" value="THIAMINE BIOSYNTHESIS LIPOPROTEIN APBE"/>
    <property type="match status" value="1"/>
</dbReference>
<dbReference type="PIRSF" id="PIRSF006268">
    <property type="entry name" value="ApbE"/>
    <property type="match status" value="1"/>
</dbReference>
<dbReference type="EMBL" id="BPUX01000027">
    <property type="protein sequence ID" value="GJH43662.1"/>
    <property type="molecule type" value="Genomic_DNA"/>
</dbReference>
<keyword evidence="13" id="KW-1003">Cell membrane</keyword>
<evidence type="ECO:0000256" key="3">
    <source>
        <dbReference type="ARBA" id="ARBA00011955"/>
    </source>
</evidence>
<dbReference type="EC" id="2.7.1.180" evidence="3 12"/>
<dbReference type="PANTHER" id="PTHR30040:SF2">
    <property type="entry name" value="FAD:PROTEIN FMN TRANSFERASE"/>
    <property type="match status" value="1"/>
</dbReference>
<comment type="caution">
    <text evidence="14">The sequence shown here is derived from an EMBL/GenBank/DDBJ whole genome shotgun (WGS) entry which is preliminary data.</text>
</comment>
<comment type="function">
    <text evidence="13">Flavin transferase that catalyzes the transfer of the FMN moiety of FAD and its covalent binding to the hydroxyl group of a threonine residue in a target flavoprotein.</text>
</comment>
<feature type="signal peptide" evidence="13">
    <location>
        <begin position="1"/>
        <end position="21"/>
    </location>
</feature>
<keyword evidence="13" id="KW-0997">Cell inner membrane</keyword>
<evidence type="ECO:0000256" key="11">
    <source>
        <dbReference type="ARBA" id="ARBA00048540"/>
    </source>
</evidence>
<dbReference type="InterPro" id="IPR024932">
    <property type="entry name" value="ApbE"/>
</dbReference>
<evidence type="ECO:0000256" key="13">
    <source>
        <dbReference type="RuleBase" id="RU363002"/>
    </source>
</evidence>
<keyword evidence="7 12" id="KW-0479">Metal-binding</keyword>
<keyword evidence="13" id="KW-0732">Signal</keyword>
<evidence type="ECO:0000256" key="5">
    <source>
        <dbReference type="ARBA" id="ARBA00022630"/>
    </source>
</evidence>
<evidence type="ECO:0000256" key="12">
    <source>
        <dbReference type="PIRNR" id="PIRNR006268"/>
    </source>
</evidence>
<dbReference type="InterPro" id="IPR003374">
    <property type="entry name" value="ApbE-like_sf"/>
</dbReference>
<keyword evidence="15" id="KW-1185">Reference proteome</keyword>
<evidence type="ECO:0000256" key="10">
    <source>
        <dbReference type="ARBA" id="ARBA00031306"/>
    </source>
</evidence>
<evidence type="ECO:0000313" key="14">
    <source>
        <dbReference type="EMBL" id="GJH43662.1"/>
    </source>
</evidence>
<reference evidence="14" key="1">
    <citation type="submission" date="2024-05" db="EMBL/GenBank/DDBJ databases">
        <title>Determining zoonotic pasteurella genome.</title>
        <authorList>
            <person name="Maeda T."/>
            <person name="Takahashi T."/>
            <person name="Yoshida H."/>
        </authorList>
    </citation>
    <scope>NUCLEOTIDE SEQUENCE</scope>
    <source>
        <strain evidence="14">PA42</strain>
    </source>
</reference>
<dbReference type="Pfam" id="PF02424">
    <property type="entry name" value="ApbE"/>
    <property type="match status" value="1"/>
</dbReference>
<sequence length="348" mass="38490">MKLQKMMTSALVAFSTLLLVACEKSPEMVTLTGKTMGTTYSVKYIDNGQFQIKSEAMHAGIESVLRDVNNKMSTYIASSELSMFNQYTQIDTPIEISADLATVLAESIRLNKVTDGALDVTIGPIVNLWGFGPEKRTTPESMEEQLEKRRAWVGIEKLVLTQEGEKFFLQKAVPQLYIDLSSIAKGFGVDKVSAYVSSQGADNYLVEIGGEIRAKGKNLEGKDWQIAIEKPSFDGSRAVSQIIGLKNLAMATSGNYRNYFEENGRRFSHEIDPKTGYPIDHRLASITVLADSTMTADGLSTGLYVLGEEKALEVAEKYNLLVYLITKTEKGFEARMSSAFEKLLNSQH</sequence>
<dbReference type="SUPFAM" id="SSF143631">
    <property type="entry name" value="ApbE-like"/>
    <property type="match status" value="1"/>
</dbReference>
<keyword evidence="8 12" id="KW-0274">FAD</keyword>
<gene>
    <name evidence="14" type="primary">apbE</name>
    <name evidence="14" type="ORF">PA42_18360</name>
</gene>
<keyword evidence="13" id="KW-0449">Lipoprotein</keyword>
<feature type="chain" id="PRO_5044990772" description="FAD:protein FMN transferase" evidence="13">
    <location>
        <begin position="22"/>
        <end position="348"/>
    </location>
</feature>
<keyword evidence="5 12" id="KW-0285">Flavoprotein</keyword>
<evidence type="ECO:0000256" key="9">
    <source>
        <dbReference type="ARBA" id="ARBA00022842"/>
    </source>
</evidence>
<evidence type="ECO:0000256" key="4">
    <source>
        <dbReference type="ARBA" id="ARBA00016337"/>
    </source>
</evidence>
<evidence type="ECO:0000313" key="15">
    <source>
        <dbReference type="Proteomes" id="UP001052140"/>
    </source>
</evidence>
<comment type="similarity">
    <text evidence="2 12 13">Belongs to the ApbE family.</text>
</comment>